<dbReference type="Gene3D" id="3.90.1640.10">
    <property type="entry name" value="inorganic pyrophosphatase (n-terminal core)"/>
    <property type="match status" value="1"/>
</dbReference>
<accession>A0A2H0LV12</accession>
<organism evidence="3 4">
    <name type="scientific">Candidatus Ghiorseimicrobium undicola</name>
    <dbReference type="NCBI Taxonomy" id="1974746"/>
    <lineage>
        <taxon>Bacteria</taxon>
        <taxon>Pseudomonadati</taxon>
        <taxon>Candidatus Omnitrophota</taxon>
        <taxon>Candidatus Ghiorseimicrobium</taxon>
    </lineage>
</organism>
<dbReference type="InterPro" id="IPR001667">
    <property type="entry name" value="DDH_dom"/>
</dbReference>
<dbReference type="Gene3D" id="3.10.310.30">
    <property type="match status" value="1"/>
</dbReference>
<dbReference type="AlphaFoldDB" id="A0A2H0LV12"/>
<dbReference type="InterPro" id="IPR038763">
    <property type="entry name" value="DHH_sf"/>
</dbReference>
<comment type="caution">
    <text evidence="3">The sequence shown here is derived from an EMBL/GenBank/DDBJ whole genome shotgun (WGS) entry which is preliminary data.</text>
</comment>
<dbReference type="Pfam" id="PF02272">
    <property type="entry name" value="DHHA1"/>
    <property type="match status" value="1"/>
</dbReference>
<dbReference type="EMBL" id="PCWA01000111">
    <property type="protein sequence ID" value="PIQ88269.1"/>
    <property type="molecule type" value="Genomic_DNA"/>
</dbReference>
<name>A0A2H0LV12_9BACT</name>
<reference evidence="3 4" key="1">
    <citation type="submission" date="2017-09" db="EMBL/GenBank/DDBJ databases">
        <title>Depth-based differentiation of microbial function through sediment-hosted aquifers and enrichment of novel symbionts in the deep terrestrial subsurface.</title>
        <authorList>
            <person name="Probst A.J."/>
            <person name="Ladd B."/>
            <person name="Jarett J.K."/>
            <person name="Geller-Mcgrath D.E."/>
            <person name="Sieber C.M."/>
            <person name="Emerson J.B."/>
            <person name="Anantharaman K."/>
            <person name="Thomas B.C."/>
            <person name="Malmstrom R."/>
            <person name="Stieglmeier M."/>
            <person name="Klingl A."/>
            <person name="Woyke T."/>
            <person name="Ryan C.M."/>
            <person name="Banfield J.F."/>
        </authorList>
    </citation>
    <scope>NUCLEOTIDE SEQUENCE [LARGE SCALE GENOMIC DNA]</scope>
    <source>
        <strain evidence="3">CG11_big_fil_rev_8_21_14_0_20_42_13</strain>
    </source>
</reference>
<gene>
    <name evidence="3" type="ORF">COV72_09150</name>
</gene>
<protein>
    <recommendedName>
        <fullName evidence="5">DHH family phosphoesterase</fullName>
    </recommendedName>
</protein>
<dbReference type="Proteomes" id="UP000229641">
    <property type="component" value="Unassembled WGS sequence"/>
</dbReference>
<evidence type="ECO:0000259" key="2">
    <source>
        <dbReference type="Pfam" id="PF02272"/>
    </source>
</evidence>
<proteinExistence type="predicted"/>
<dbReference type="Pfam" id="PF01368">
    <property type="entry name" value="DHH"/>
    <property type="match status" value="1"/>
</dbReference>
<evidence type="ECO:0000313" key="4">
    <source>
        <dbReference type="Proteomes" id="UP000229641"/>
    </source>
</evidence>
<dbReference type="PANTHER" id="PTHR47618:SF1">
    <property type="entry name" value="BIFUNCTIONAL OLIGORIBONUCLEASE AND PAP PHOSPHATASE NRNA"/>
    <property type="match status" value="1"/>
</dbReference>
<dbReference type="InterPro" id="IPR003156">
    <property type="entry name" value="DHHA1_dom"/>
</dbReference>
<feature type="domain" description="DDH" evidence="1">
    <location>
        <begin position="16"/>
        <end position="156"/>
    </location>
</feature>
<dbReference type="GO" id="GO:0003676">
    <property type="term" value="F:nucleic acid binding"/>
    <property type="evidence" value="ECO:0007669"/>
    <property type="project" value="InterPro"/>
</dbReference>
<dbReference type="InterPro" id="IPR051319">
    <property type="entry name" value="Oligoribo/pAp-PDE_c-di-AMP_PDE"/>
</dbReference>
<dbReference type="SUPFAM" id="SSF64182">
    <property type="entry name" value="DHH phosphoesterases"/>
    <property type="match status" value="1"/>
</dbReference>
<dbReference type="PANTHER" id="PTHR47618">
    <property type="entry name" value="BIFUNCTIONAL OLIGORIBONUCLEASE AND PAP PHOSPHATASE NRNA"/>
    <property type="match status" value="1"/>
</dbReference>
<evidence type="ECO:0000313" key="3">
    <source>
        <dbReference type="EMBL" id="PIQ88269.1"/>
    </source>
</evidence>
<sequence length="319" mass="35836">MSINKIIKAIDRYDSFLITSHIGLEGDALGSELALAYLLKKKGKNAVIVNEDGVPQNYMFLEDKRFIKPLYAKIKKPEAVFILDCSDMSRCGKVSGIMPQDAPLVSIDHHISNMCFGDINWVEAKSSSTGEMIYKLYKKMNIPFERKAAICLYTAILTDTGSFRYSATSSYTHQAAAELLKFNIAPDDIYKKVYECNSYSDIIMFKKALDTLTIDDTGKIAWLKMDMDLPDSQSCFDQTDNVMDFARRIKDIRACFLLRRAKNKNEVRVNLRSKGNVDVSKVARFFGGGGHRNASGCTVKGSFAEVESLVFKQVKKAIK</sequence>
<evidence type="ECO:0000259" key="1">
    <source>
        <dbReference type="Pfam" id="PF01368"/>
    </source>
</evidence>
<feature type="domain" description="DHHA1" evidence="2">
    <location>
        <begin position="240"/>
        <end position="316"/>
    </location>
</feature>
<evidence type="ECO:0008006" key="5">
    <source>
        <dbReference type="Google" id="ProtNLM"/>
    </source>
</evidence>